<name>S9TSD1_9TRYP</name>
<dbReference type="AlphaFoldDB" id="S9TSD1"/>
<gene>
    <name evidence="9" type="ORF">STCU_09440</name>
</gene>
<dbReference type="OrthoDB" id="244158at2759"/>
<dbReference type="PANTHER" id="PTHR12596">
    <property type="entry name" value="EXPORTIN 4,7-RELATED"/>
    <property type="match status" value="1"/>
</dbReference>
<keyword evidence="10" id="KW-1185">Reference proteome</keyword>
<evidence type="ECO:0000256" key="8">
    <source>
        <dbReference type="SAM" id="MobiDB-lite"/>
    </source>
</evidence>
<evidence type="ECO:0000313" key="9">
    <source>
        <dbReference type="EMBL" id="EPY19474.1"/>
    </source>
</evidence>
<dbReference type="GO" id="GO:0005643">
    <property type="term" value="C:nuclear pore"/>
    <property type="evidence" value="ECO:0007669"/>
    <property type="project" value="TreeGrafter"/>
</dbReference>
<proteinExistence type="inferred from homology"/>
<evidence type="ECO:0000256" key="5">
    <source>
        <dbReference type="ARBA" id="ARBA00022490"/>
    </source>
</evidence>
<dbReference type="PANTHER" id="PTHR12596:SF2">
    <property type="entry name" value="EXPORTIN-7 ISOFORM X1"/>
    <property type="match status" value="1"/>
</dbReference>
<dbReference type="EMBL" id="ATMH01009440">
    <property type="protein sequence ID" value="EPY19474.1"/>
    <property type="molecule type" value="Genomic_DNA"/>
</dbReference>
<evidence type="ECO:0000256" key="4">
    <source>
        <dbReference type="ARBA" id="ARBA00022448"/>
    </source>
</evidence>
<feature type="compositionally biased region" description="Basic and acidic residues" evidence="8">
    <location>
        <begin position="911"/>
        <end position="940"/>
    </location>
</feature>
<dbReference type="GO" id="GO:0006611">
    <property type="term" value="P:protein export from nucleus"/>
    <property type="evidence" value="ECO:0007669"/>
    <property type="project" value="TreeGrafter"/>
</dbReference>
<evidence type="ECO:0000256" key="7">
    <source>
        <dbReference type="ARBA" id="ARBA00023242"/>
    </source>
</evidence>
<dbReference type="GO" id="GO:0005737">
    <property type="term" value="C:cytoplasm"/>
    <property type="evidence" value="ECO:0007669"/>
    <property type="project" value="UniProtKB-SubCell"/>
</dbReference>
<evidence type="ECO:0000256" key="2">
    <source>
        <dbReference type="ARBA" id="ARBA00004496"/>
    </source>
</evidence>
<keyword evidence="5" id="KW-0963">Cytoplasm</keyword>
<evidence type="ECO:0000256" key="6">
    <source>
        <dbReference type="ARBA" id="ARBA00022927"/>
    </source>
</evidence>
<feature type="region of interest" description="Disordered" evidence="8">
    <location>
        <begin position="873"/>
        <end position="972"/>
    </location>
</feature>
<comment type="caution">
    <text evidence="9">The sequence shown here is derived from an EMBL/GenBank/DDBJ whole genome shotgun (WGS) entry which is preliminary data.</text>
</comment>
<reference evidence="9 10" key="1">
    <citation type="journal article" date="2013" name="PLoS ONE">
        <title>Predicting the Proteins of Angomonas deanei, Strigomonas culicis and Their Respective Endosymbionts Reveals New Aspects of the Trypanosomatidae Family.</title>
        <authorList>
            <person name="Motta M.C."/>
            <person name="Martins A.C."/>
            <person name="de Souza S.S."/>
            <person name="Catta-Preta C.M."/>
            <person name="Silva R."/>
            <person name="Klein C.C."/>
            <person name="de Almeida L.G."/>
            <person name="de Lima Cunha O."/>
            <person name="Ciapina L.P."/>
            <person name="Brocchi M."/>
            <person name="Colabardini A.C."/>
            <person name="de Araujo Lima B."/>
            <person name="Machado C.R."/>
            <person name="de Almeida Soares C.M."/>
            <person name="Probst C.M."/>
            <person name="de Menezes C.B."/>
            <person name="Thompson C.E."/>
            <person name="Bartholomeu D.C."/>
            <person name="Gradia D.F."/>
            <person name="Pavoni D.P."/>
            <person name="Grisard E.C."/>
            <person name="Fantinatti-Garboggini F."/>
            <person name="Marchini F.K."/>
            <person name="Rodrigues-Luiz G.F."/>
            <person name="Wagner G."/>
            <person name="Goldman G.H."/>
            <person name="Fietto J.L."/>
            <person name="Elias M.C."/>
            <person name="Goldman M.H."/>
            <person name="Sagot M.F."/>
            <person name="Pereira M."/>
            <person name="Stoco P.H."/>
            <person name="de Mendonca-Neto R.P."/>
            <person name="Teixeira S.M."/>
            <person name="Maciel T.E."/>
            <person name="de Oliveira Mendes T.A."/>
            <person name="Urmenyi T.P."/>
            <person name="de Souza W."/>
            <person name="Schenkman S."/>
            <person name="de Vasconcelos A.T."/>
        </authorList>
    </citation>
    <scope>NUCLEOTIDE SEQUENCE [LARGE SCALE GENOMIC DNA]</scope>
</reference>
<keyword evidence="4" id="KW-0813">Transport</keyword>
<feature type="region of interest" description="Disordered" evidence="8">
    <location>
        <begin position="832"/>
        <end position="858"/>
    </location>
</feature>
<evidence type="ECO:0000256" key="3">
    <source>
        <dbReference type="ARBA" id="ARBA00009466"/>
    </source>
</evidence>
<sequence>MSKYDSSKATTFMNYATHRRCSNNFRDAAMQRIFMASVTELERLPPAPGGAANSHPGDGGASQGGYNTNGFFVSETVDFVRDVLLYDFMAIIVDETEEALSSQFPTAWRDMLLSDYVMGVLWGQQRALPYPFCGALLAGLCSLCGIRRAFFNDGDERIAYLDSTLGRMVEAANAPDGRMNMPSYVTLYAEAAARFISPFGYRDLCQSRHFEAWVGCLQTLSQKVFPVPFGDDGSLTTTTAVMAFWAKLAASRRTFSDEHQQRQDLEQVLPGLCLTFFQAHVHSGGGDGSNHHTLSNGHKPGGGGGAATLRAIEDGEYDMALEAVLSQAESFASMVMLTPLVTFSELARYCQLSLGPSLLDNPLATAWLFFLAGSLVRQALPFISEEHVEACSHFFTYCVDCANHRRTTCLQSGGNNSGQSSIFVERAVLHFLTNVEAVLTSGRLQEALTNVVTNVFQSRILLFQFILSNTGSNILRGVTGVNDEETAQVMRLSINLIDEACRDVPPSFLADLRFDLPPVVELPLAQNRCTYKLRSNLYSVLWRLTPHAPYTSDMLRQFLVPIERCIQNTLSGSMTEPAYVAGWMQDLRGASLALIEEPEPFQDFVEWFCDLSETFLRVLGTNLNRSPIVVSSYLAFVRELVDSHNGRYPLTSSSSHSALGLLLFKHLCAQLEQIVAVSSSEEQLQLVARGGAPDSIYDTMLKPIARSMQCLTNCIKDGFVPFGAMWFYRDSTYDDMLLRLLRTLNTFEPHFFRDYRQVSAAIVELLRTLADEQTYHPLAALSAADLDRILSFVIYVCEDTETEIGPLLNGMTFLAFIANFIVDVKALSNATNPSGSGAHPNSGCSTPPPLHTSPMMQPQYYVSPATGRVCSAPLTTASGGGGRVDGLAGARSPPAPREGGARAHPGAVRRPLAEPHPRRDEHHHFAGPRVECELRRRLPDPRGPPALLVPLRGGARPAVSGAEAARRRGGAV</sequence>
<keyword evidence="6" id="KW-0653">Protein transport</keyword>
<dbReference type="InterPro" id="IPR044189">
    <property type="entry name" value="XPO4/7-like"/>
</dbReference>
<dbReference type="Proteomes" id="UP000015354">
    <property type="component" value="Unassembled WGS sequence"/>
</dbReference>
<organism evidence="9 10">
    <name type="scientific">Strigomonas culicis</name>
    <dbReference type="NCBI Taxonomy" id="28005"/>
    <lineage>
        <taxon>Eukaryota</taxon>
        <taxon>Discoba</taxon>
        <taxon>Euglenozoa</taxon>
        <taxon>Kinetoplastea</taxon>
        <taxon>Metakinetoplastina</taxon>
        <taxon>Trypanosomatida</taxon>
        <taxon>Trypanosomatidae</taxon>
        <taxon>Strigomonadinae</taxon>
        <taxon>Strigomonas</taxon>
    </lineage>
</organism>
<dbReference type="GO" id="GO:0005049">
    <property type="term" value="F:nuclear export signal receptor activity"/>
    <property type="evidence" value="ECO:0007669"/>
    <property type="project" value="InterPro"/>
</dbReference>
<comment type="similarity">
    <text evidence="3">Belongs to the exportin family.</text>
</comment>
<comment type="subcellular location">
    <subcellularLocation>
        <location evidence="2">Cytoplasm</location>
    </subcellularLocation>
    <subcellularLocation>
        <location evidence="1">Nucleus</location>
    </subcellularLocation>
</comment>
<accession>S9TSD1</accession>
<keyword evidence="7" id="KW-0539">Nucleus</keyword>
<protein>
    <submittedName>
        <fullName evidence="9">Exportin-7</fullName>
    </submittedName>
</protein>
<evidence type="ECO:0000313" key="10">
    <source>
        <dbReference type="Proteomes" id="UP000015354"/>
    </source>
</evidence>
<evidence type="ECO:0000256" key="1">
    <source>
        <dbReference type="ARBA" id="ARBA00004123"/>
    </source>
</evidence>
<feature type="region of interest" description="Disordered" evidence="8">
    <location>
        <begin position="286"/>
        <end position="307"/>
    </location>
</feature>